<dbReference type="InterPro" id="IPR010987">
    <property type="entry name" value="Glutathione-S-Trfase_C-like"/>
</dbReference>
<dbReference type="Pfam" id="PF13410">
    <property type="entry name" value="GST_C_2"/>
    <property type="match status" value="1"/>
</dbReference>
<dbReference type="PROSITE" id="PS50404">
    <property type="entry name" value="GST_NTER"/>
    <property type="match status" value="1"/>
</dbReference>
<dbReference type="EMBL" id="FMAY01000004">
    <property type="protein sequence ID" value="SCC01171.1"/>
    <property type="molecule type" value="Genomic_DNA"/>
</dbReference>
<sequence>MITLWGRNNSTNVKKVRWMLEELELPYEHILAGGQYGLNHDAAYLAMNPNGLVPLLRDDETNAVLWESNTILRYLAAQYGQRRLWIEEPAIRAQGDKWMDWALSTLAPKHGPVLMGLVRTPPEKRDNAAIDAAKQVLDGMFTLLDDALAKQPWLSGDAFGCGDIAVGPFIYNLYNIPGLNWGPHTHLQRWYAQLCERPGFRNTVMIPVT</sequence>
<dbReference type="Proteomes" id="UP000198975">
    <property type="component" value="Unassembled WGS sequence"/>
</dbReference>
<dbReference type="Gene3D" id="3.40.30.10">
    <property type="entry name" value="Glutaredoxin"/>
    <property type="match status" value="1"/>
</dbReference>
<dbReference type="PANTHER" id="PTHR44051:SF19">
    <property type="entry name" value="DISULFIDE-BOND OXIDOREDUCTASE YFCG"/>
    <property type="match status" value="1"/>
</dbReference>
<dbReference type="InterPro" id="IPR036249">
    <property type="entry name" value="Thioredoxin-like_sf"/>
</dbReference>
<dbReference type="GO" id="GO:0016740">
    <property type="term" value="F:transferase activity"/>
    <property type="evidence" value="ECO:0007669"/>
    <property type="project" value="UniProtKB-KW"/>
</dbReference>
<dbReference type="PANTHER" id="PTHR44051">
    <property type="entry name" value="GLUTATHIONE S-TRANSFERASE-RELATED"/>
    <property type="match status" value="1"/>
</dbReference>
<gene>
    <name evidence="5" type="ORF">GA0061071_10481</name>
</gene>
<dbReference type="InterPro" id="IPR040079">
    <property type="entry name" value="Glutathione_S-Trfase"/>
</dbReference>
<protein>
    <submittedName>
        <fullName evidence="5">Glutathione S-transferase</fullName>
    </submittedName>
</protein>
<dbReference type="AlphaFoldDB" id="A0A1C4B2R5"/>
<dbReference type="Pfam" id="PF13417">
    <property type="entry name" value="GST_N_3"/>
    <property type="match status" value="1"/>
</dbReference>
<dbReference type="RefSeq" id="WP_088237165.1">
    <property type="nucleotide sequence ID" value="NZ_FMAY01000004.1"/>
</dbReference>
<dbReference type="SFLD" id="SFLDS00019">
    <property type="entry name" value="Glutathione_Transferase_(cytos"/>
    <property type="match status" value="1"/>
</dbReference>
<name>A0A1C4B2R5_9ENTR</name>
<dbReference type="SFLD" id="SFLDG00358">
    <property type="entry name" value="Main_(cytGST)"/>
    <property type="match status" value="1"/>
</dbReference>
<proteinExistence type="inferred from homology"/>
<accession>A0A1C4B2R5</accession>
<feature type="domain" description="GST C-terminal" evidence="4">
    <location>
        <begin position="88"/>
        <end position="209"/>
    </location>
</feature>
<dbReference type="Gene3D" id="1.20.1050.10">
    <property type="match status" value="1"/>
</dbReference>
<dbReference type="SFLD" id="SFLDG01150">
    <property type="entry name" value="Main.1:_Beta-like"/>
    <property type="match status" value="1"/>
</dbReference>
<evidence type="ECO:0000256" key="1">
    <source>
        <dbReference type="ARBA" id="ARBA00007409"/>
    </source>
</evidence>
<dbReference type="FunFam" id="3.40.30.10:FF:000039">
    <property type="entry name" value="Glutathione S-transferase domain"/>
    <property type="match status" value="1"/>
</dbReference>
<dbReference type="SUPFAM" id="SSF52833">
    <property type="entry name" value="Thioredoxin-like"/>
    <property type="match status" value="1"/>
</dbReference>
<keyword evidence="6" id="KW-1185">Reference proteome</keyword>
<evidence type="ECO:0000259" key="3">
    <source>
        <dbReference type="PROSITE" id="PS50404"/>
    </source>
</evidence>
<reference evidence="6" key="1">
    <citation type="submission" date="2016-08" db="EMBL/GenBank/DDBJ databases">
        <authorList>
            <person name="Varghese N."/>
            <person name="Submissions Spin"/>
        </authorList>
    </citation>
    <scope>NUCLEOTIDE SEQUENCE [LARGE SCALE GENOMIC DNA]</scope>
    <source>
        <strain evidence="6">REICA_082</strain>
    </source>
</reference>
<dbReference type="InterPro" id="IPR004045">
    <property type="entry name" value="Glutathione_S-Trfase_N"/>
</dbReference>
<evidence type="ECO:0000259" key="4">
    <source>
        <dbReference type="PROSITE" id="PS50405"/>
    </source>
</evidence>
<keyword evidence="2 5" id="KW-0808">Transferase</keyword>
<dbReference type="CDD" id="cd03047">
    <property type="entry name" value="GST_N_2"/>
    <property type="match status" value="1"/>
</dbReference>
<organism evidence="5 6">
    <name type="scientific">Kosakonia oryzendophytica</name>
    <dbReference type="NCBI Taxonomy" id="1005665"/>
    <lineage>
        <taxon>Bacteria</taxon>
        <taxon>Pseudomonadati</taxon>
        <taxon>Pseudomonadota</taxon>
        <taxon>Gammaproteobacteria</taxon>
        <taxon>Enterobacterales</taxon>
        <taxon>Enterobacteriaceae</taxon>
        <taxon>Kosakonia</taxon>
    </lineage>
</organism>
<dbReference type="InterPro" id="IPR036282">
    <property type="entry name" value="Glutathione-S-Trfase_C_sf"/>
</dbReference>
<evidence type="ECO:0000313" key="5">
    <source>
        <dbReference type="EMBL" id="SCC01171.1"/>
    </source>
</evidence>
<dbReference type="SUPFAM" id="SSF47616">
    <property type="entry name" value="GST C-terminal domain-like"/>
    <property type="match status" value="1"/>
</dbReference>
<feature type="domain" description="GST N-terminal" evidence="3">
    <location>
        <begin position="1"/>
        <end position="83"/>
    </location>
</feature>
<evidence type="ECO:0000256" key="2">
    <source>
        <dbReference type="ARBA" id="ARBA00022679"/>
    </source>
</evidence>
<comment type="similarity">
    <text evidence="1">Belongs to the GST superfamily.</text>
</comment>
<evidence type="ECO:0000313" key="6">
    <source>
        <dbReference type="Proteomes" id="UP000198975"/>
    </source>
</evidence>
<dbReference type="PROSITE" id="PS50405">
    <property type="entry name" value="GST_CTER"/>
    <property type="match status" value="1"/>
</dbReference>
<dbReference type="OrthoDB" id="5958450at2"/>